<sequence>MRSCVIIVENLPVPLDRRVWQEAKALRTAGWKVSVICPATEKYPARFERIDDISIYRHPLYMEADGWKGFLAEYSSALFHEFRLLIKVWRHEGFDVIQACNPPDLIFLVALPFKLLGKRFVFDHHDVAPELFVAKFNRKGPLHAVLRLMEWLTFKSADLVISANGTFRDIAITRGGKKPDDVVAVYGVPDRSHIRRVEPDPAVRNGRSIVIGYIGIIGEQDGVDHMVKALHLLKTTYGQTDFQGLIIGDGPALPRVKTLADELGIAESITFTGYLSGESLLRHLSAIEIGIIPDPVNPYNDKISMNKVFEYSALGIPSVGYPLTETQRLLKDGAVFADSPEPDGLARACLGLMVDADKRDRVGRAAKKISDSSFNWGREVSKYLGVYDRLVPPTLALSGAPASGDRPAGG</sequence>
<keyword evidence="2" id="KW-0808">Transferase</keyword>
<organism evidence="2 3">
    <name type="scientific">Lichenifustis flavocetrariae</name>
    <dbReference type="NCBI Taxonomy" id="2949735"/>
    <lineage>
        <taxon>Bacteria</taxon>
        <taxon>Pseudomonadati</taxon>
        <taxon>Pseudomonadota</taxon>
        <taxon>Alphaproteobacteria</taxon>
        <taxon>Hyphomicrobiales</taxon>
        <taxon>Lichenihabitantaceae</taxon>
        <taxon>Lichenifustis</taxon>
    </lineage>
</organism>
<dbReference type="GO" id="GO:0016757">
    <property type="term" value="F:glycosyltransferase activity"/>
    <property type="evidence" value="ECO:0007669"/>
    <property type="project" value="UniProtKB-KW"/>
</dbReference>
<keyword evidence="2" id="KW-0328">Glycosyltransferase</keyword>
<dbReference type="PANTHER" id="PTHR45947:SF3">
    <property type="entry name" value="SULFOQUINOVOSYL TRANSFERASE SQD2"/>
    <property type="match status" value="1"/>
</dbReference>
<dbReference type="EC" id="2.4.-.-" evidence="2"/>
<dbReference type="SUPFAM" id="SSF53756">
    <property type="entry name" value="UDP-Glycosyltransferase/glycogen phosphorylase"/>
    <property type="match status" value="1"/>
</dbReference>
<name>A0AA42CJW1_9HYPH</name>
<dbReference type="Pfam" id="PF13579">
    <property type="entry name" value="Glyco_trans_4_4"/>
    <property type="match status" value="1"/>
</dbReference>
<gene>
    <name evidence="2" type="ORF">M8523_18240</name>
</gene>
<dbReference type="EMBL" id="JAMOIM010000012">
    <property type="protein sequence ID" value="MCW6509963.1"/>
    <property type="molecule type" value="Genomic_DNA"/>
</dbReference>
<dbReference type="Pfam" id="PF13692">
    <property type="entry name" value="Glyco_trans_1_4"/>
    <property type="match status" value="1"/>
</dbReference>
<reference evidence="2" key="1">
    <citation type="submission" date="2022-05" db="EMBL/GenBank/DDBJ databases">
        <authorList>
            <person name="Pankratov T."/>
        </authorList>
    </citation>
    <scope>NUCLEOTIDE SEQUENCE</scope>
    <source>
        <strain evidence="2">BP6-180914</strain>
    </source>
</reference>
<dbReference type="RefSeq" id="WP_282586333.1">
    <property type="nucleotide sequence ID" value="NZ_JAMOIM010000012.1"/>
</dbReference>
<dbReference type="InterPro" id="IPR050194">
    <property type="entry name" value="Glycosyltransferase_grp1"/>
</dbReference>
<evidence type="ECO:0000313" key="3">
    <source>
        <dbReference type="Proteomes" id="UP001165667"/>
    </source>
</evidence>
<evidence type="ECO:0000313" key="2">
    <source>
        <dbReference type="EMBL" id="MCW6509963.1"/>
    </source>
</evidence>
<evidence type="ECO:0000259" key="1">
    <source>
        <dbReference type="Pfam" id="PF13579"/>
    </source>
</evidence>
<dbReference type="PANTHER" id="PTHR45947">
    <property type="entry name" value="SULFOQUINOVOSYL TRANSFERASE SQD2"/>
    <property type="match status" value="1"/>
</dbReference>
<protein>
    <submittedName>
        <fullName evidence="2">Glycosyltransferase</fullName>
        <ecNumber evidence="2">2.4.-.-</ecNumber>
    </submittedName>
</protein>
<proteinExistence type="predicted"/>
<dbReference type="Proteomes" id="UP001165667">
    <property type="component" value="Unassembled WGS sequence"/>
</dbReference>
<keyword evidence="3" id="KW-1185">Reference proteome</keyword>
<feature type="domain" description="Glycosyltransferase subfamily 4-like N-terminal" evidence="1">
    <location>
        <begin position="17"/>
        <end position="179"/>
    </location>
</feature>
<dbReference type="Gene3D" id="3.40.50.2000">
    <property type="entry name" value="Glycogen Phosphorylase B"/>
    <property type="match status" value="2"/>
</dbReference>
<accession>A0AA42CJW1</accession>
<dbReference type="AlphaFoldDB" id="A0AA42CJW1"/>
<dbReference type="InterPro" id="IPR028098">
    <property type="entry name" value="Glyco_trans_4-like_N"/>
</dbReference>
<comment type="caution">
    <text evidence="2">The sequence shown here is derived from an EMBL/GenBank/DDBJ whole genome shotgun (WGS) entry which is preliminary data.</text>
</comment>